<evidence type="ECO:0000256" key="2">
    <source>
        <dbReference type="SAM" id="MobiDB-lite"/>
    </source>
</evidence>
<dbReference type="Proteomes" id="UP000324800">
    <property type="component" value="Unassembled WGS sequence"/>
</dbReference>
<keyword evidence="1" id="KW-0175">Coiled coil</keyword>
<sequence>MDQVQVMIMSFFEFHLHHLEEYREAEEEVRKALERARVATEQKIGGAGKSVAKASAKTKTKVKMTEEEEFQEWMRQNDEGKH</sequence>
<feature type="region of interest" description="Disordered" evidence="2">
    <location>
        <begin position="43"/>
        <end position="82"/>
    </location>
</feature>
<accession>A0A5J4T5L2</accession>
<name>A0A5J4T5L2_9EUKA</name>
<evidence type="ECO:0000256" key="1">
    <source>
        <dbReference type="SAM" id="Coils"/>
    </source>
</evidence>
<proteinExistence type="predicted"/>
<organism evidence="3 4">
    <name type="scientific">Streblomastix strix</name>
    <dbReference type="NCBI Taxonomy" id="222440"/>
    <lineage>
        <taxon>Eukaryota</taxon>
        <taxon>Metamonada</taxon>
        <taxon>Preaxostyla</taxon>
        <taxon>Oxymonadida</taxon>
        <taxon>Streblomastigidae</taxon>
        <taxon>Streblomastix</taxon>
    </lineage>
</organism>
<evidence type="ECO:0000313" key="4">
    <source>
        <dbReference type="Proteomes" id="UP000324800"/>
    </source>
</evidence>
<evidence type="ECO:0000313" key="3">
    <source>
        <dbReference type="EMBL" id="KAA6353629.1"/>
    </source>
</evidence>
<comment type="caution">
    <text evidence="3">The sequence shown here is derived from an EMBL/GenBank/DDBJ whole genome shotgun (WGS) entry which is preliminary data.</text>
</comment>
<gene>
    <name evidence="3" type="ORF">EZS28_050845</name>
</gene>
<dbReference type="AlphaFoldDB" id="A0A5J4T5L2"/>
<feature type="coiled-coil region" evidence="1">
    <location>
        <begin position="15"/>
        <end position="43"/>
    </location>
</feature>
<dbReference type="EMBL" id="SNRW01037753">
    <property type="protein sequence ID" value="KAA6353629.1"/>
    <property type="molecule type" value="Genomic_DNA"/>
</dbReference>
<protein>
    <submittedName>
        <fullName evidence="3">Uncharacterized protein</fullName>
    </submittedName>
</protein>
<reference evidence="3 4" key="1">
    <citation type="submission" date="2019-03" db="EMBL/GenBank/DDBJ databases">
        <title>Single cell metagenomics reveals metabolic interactions within the superorganism composed of flagellate Streblomastix strix and complex community of Bacteroidetes bacteria on its surface.</title>
        <authorList>
            <person name="Treitli S.C."/>
            <person name="Kolisko M."/>
            <person name="Husnik F."/>
            <person name="Keeling P."/>
            <person name="Hampl V."/>
        </authorList>
    </citation>
    <scope>NUCLEOTIDE SEQUENCE [LARGE SCALE GENOMIC DNA]</scope>
    <source>
        <strain evidence="3">ST1C</strain>
    </source>
</reference>